<evidence type="ECO:0000256" key="3">
    <source>
        <dbReference type="ARBA" id="ARBA00022578"/>
    </source>
</evidence>
<evidence type="ECO:0000256" key="1">
    <source>
        <dbReference type="ARBA" id="ARBA00003544"/>
    </source>
</evidence>
<dbReference type="PANTHER" id="PTHR35604">
    <property type="entry name" value="TRANSPOSASE INSH FOR INSERTION SEQUENCE ELEMENT IS5A-RELATED"/>
    <property type="match status" value="1"/>
</dbReference>
<dbReference type="PANTHER" id="PTHR35604:SF2">
    <property type="entry name" value="TRANSPOSASE INSH FOR INSERTION SEQUENCE ELEMENT IS5A-RELATED"/>
    <property type="match status" value="1"/>
</dbReference>
<proteinExistence type="inferred from homology"/>
<gene>
    <name evidence="8" type="ORF">HLH28_13460</name>
</gene>
<dbReference type="GO" id="GO:0004803">
    <property type="term" value="F:transposase activity"/>
    <property type="evidence" value="ECO:0007669"/>
    <property type="project" value="InterPro"/>
</dbReference>
<evidence type="ECO:0000256" key="5">
    <source>
        <dbReference type="ARBA" id="ARBA00023172"/>
    </source>
</evidence>
<dbReference type="GO" id="GO:0003677">
    <property type="term" value="F:DNA binding"/>
    <property type="evidence" value="ECO:0007669"/>
    <property type="project" value="UniProtKB-KW"/>
</dbReference>
<comment type="similarity">
    <text evidence="2">Belongs to the transposase 11 family.</text>
</comment>
<dbReference type="EMBL" id="JABEQM010000011">
    <property type="protein sequence ID" value="MBB2202565.1"/>
    <property type="molecule type" value="Genomic_DNA"/>
</dbReference>
<evidence type="ECO:0000313" key="8">
    <source>
        <dbReference type="EMBL" id="MBB2202565.1"/>
    </source>
</evidence>
<dbReference type="Proteomes" id="UP000578030">
    <property type="component" value="Unassembled WGS sequence"/>
</dbReference>
<protein>
    <submittedName>
        <fullName evidence="8">IS5 family transposase</fullName>
    </submittedName>
</protein>
<keyword evidence="5" id="KW-0233">DNA recombination</keyword>
<feature type="domain" description="Transposase InsH N-terminal" evidence="7">
    <location>
        <begin position="20"/>
        <end position="107"/>
    </location>
</feature>
<keyword evidence="4" id="KW-0238">DNA-binding</keyword>
<evidence type="ECO:0000259" key="6">
    <source>
        <dbReference type="Pfam" id="PF01609"/>
    </source>
</evidence>
<accession>A0A7W4K912</accession>
<feature type="domain" description="Transposase IS4-like" evidence="6">
    <location>
        <begin position="134"/>
        <end position="300"/>
    </location>
</feature>
<evidence type="ECO:0000259" key="7">
    <source>
        <dbReference type="Pfam" id="PF05598"/>
    </source>
</evidence>
<name>A0A7W4K912_9PROT</name>
<dbReference type="NCBIfam" id="NF033581">
    <property type="entry name" value="transpos_IS5_4"/>
    <property type="match status" value="1"/>
</dbReference>
<sequence length="309" mass="34572">MAHRSIGQDCLGFLRPDRPTSSLDAIVALIDWKPIGEMLSPLYPATKGEPAWPPLSMFQAMLLAIWYDLSDVKLAEALDDRASFRRFCGFSLHEPTPERTAFVRFRRLLVSRSLDKTLFEAITTQLKARAIRIKTGTIVDATVIASHTEQDSEARWVKHKGRKAVHGFKAHVGANAATALVEKISITPANINDGRAGPDALPDNPGEVFADSAYRGAYFREAVRARGGSIRVAATGMWGRDEKETIARLKAWNHGVHRVRGRIEKIFGTWKRSYGLRRMRWRGLAKAAVQIHLTATAYNFRRTLTIVAR</sequence>
<evidence type="ECO:0000256" key="4">
    <source>
        <dbReference type="ARBA" id="ARBA00023125"/>
    </source>
</evidence>
<keyword evidence="3" id="KW-0815">Transposition</keyword>
<dbReference type="InterPro" id="IPR002559">
    <property type="entry name" value="Transposase_11"/>
</dbReference>
<dbReference type="InterPro" id="IPR047959">
    <property type="entry name" value="Transpos_IS5"/>
</dbReference>
<reference evidence="8 9" key="1">
    <citation type="submission" date="2020-04" db="EMBL/GenBank/DDBJ databases">
        <title>Description of novel Gluconacetobacter.</title>
        <authorList>
            <person name="Sombolestani A."/>
        </authorList>
    </citation>
    <scope>NUCLEOTIDE SEQUENCE [LARGE SCALE GENOMIC DNA]</scope>
    <source>
        <strain evidence="8 9">LMG 27802</strain>
    </source>
</reference>
<evidence type="ECO:0000256" key="2">
    <source>
        <dbReference type="ARBA" id="ARBA00010075"/>
    </source>
</evidence>
<dbReference type="GO" id="GO:0006313">
    <property type="term" value="P:DNA transposition"/>
    <property type="evidence" value="ECO:0007669"/>
    <property type="project" value="InterPro"/>
</dbReference>
<dbReference type="InterPro" id="IPR008490">
    <property type="entry name" value="Transposase_InsH_N"/>
</dbReference>
<dbReference type="Pfam" id="PF05598">
    <property type="entry name" value="DUF772"/>
    <property type="match status" value="1"/>
</dbReference>
<comment type="caution">
    <text evidence="8">The sequence shown here is derived from an EMBL/GenBank/DDBJ whole genome shotgun (WGS) entry which is preliminary data.</text>
</comment>
<dbReference type="RefSeq" id="WP_182960036.1">
    <property type="nucleotide sequence ID" value="NZ_JABEQM010000011.1"/>
</dbReference>
<dbReference type="Pfam" id="PF01609">
    <property type="entry name" value="DDE_Tnp_1"/>
    <property type="match status" value="1"/>
</dbReference>
<organism evidence="8 9">
    <name type="scientific">Gluconacetobacter tumulisoli</name>
    <dbReference type="NCBI Taxonomy" id="1286189"/>
    <lineage>
        <taxon>Bacteria</taxon>
        <taxon>Pseudomonadati</taxon>
        <taxon>Pseudomonadota</taxon>
        <taxon>Alphaproteobacteria</taxon>
        <taxon>Acetobacterales</taxon>
        <taxon>Acetobacteraceae</taxon>
        <taxon>Gluconacetobacter</taxon>
    </lineage>
</organism>
<evidence type="ECO:0000313" key="9">
    <source>
        <dbReference type="Proteomes" id="UP000578030"/>
    </source>
</evidence>
<dbReference type="AlphaFoldDB" id="A0A7W4K912"/>
<keyword evidence="9" id="KW-1185">Reference proteome</keyword>
<comment type="function">
    <text evidence="1">Involved in the transposition of the insertion sequence IS5.</text>
</comment>